<organism evidence="3 4">
    <name type="scientific">Hibiscus sabdariffa</name>
    <name type="common">roselle</name>
    <dbReference type="NCBI Taxonomy" id="183260"/>
    <lineage>
        <taxon>Eukaryota</taxon>
        <taxon>Viridiplantae</taxon>
        <taxon>Streptophyta</taxon>
        <taxon>Embryophyta</taxon>
        <taxon>Tracheophyta</taxon>
        <taxon>Spermatophyta</taxon>
        <taxon>Magnoliopsida</taxon>
        <taxon>eudicotyledons</taxon>
        <taxon>Gunneridae</taxon>
        <taxon>Pentapetalae</taxon>
        <taxon>rosids</taxon>
        <taxon>malvids</taxon>
        <taxon>Malvales</taxon>
        <taxon>Malvaceae</taxon>
        <taxon>Malvoideae</taxon>
        <taxon>Hibiscus</taxon>
    </lineage>
</organism>
<feature type="region of interest" description="Disordered" evidence="1">
    <location>
        <begin position="290"/>
        <end position="313"/>
    </location>
</feature>
<accession>A0ABR2G2K6</accession>
<evidence type="ECO:0000313" key="3">
    <source>
        <dbReference type="EMBL" id="KAK8593203.1"/>
    </source>
</evidence>
<feature type="compositionally biased region" description="Polar residues" evidence="1">
    <location>
        <begin position="221"/>
        <end position="254"/>
    </location>
</feature>
<feature type="transmembrane region" description="Helical" evidence="2">
    <location>
        <begin position="331"/>
        <end position="353"/>
    </location>
</feature>
<feature type="region of interest" description="Disordered" evidence="1">
    <location>
        <begin position="204"/>
        <end position="255"/>
    </location>
</feature>
<comment type="caution">
    <text evidence="3">The sequence shown here is derived from an EMBL/GenBank/DDBJ whole genome shotgun (WGS) entry which is preliminary data.</text>
</comment>
<evidence type="ECO:0000256" key="2">
    <source>
        <dbReference type="SAM" id="Phobius"/>
    </source>
</evidence>
<gene>
    <name evidence="3" type="ORF">V6N12_045287</name>
</gene>
<proteinExistence type="predicted"/>
<sequence length="363" mass="39990">MVAAPFANDNGNEFINDYQFQDHLSFLNDLKPEELLAMHSSRNPGFEGAFRSPSRLVNQGLWFSYLEFCCIVALIPSQFHHGVFPVLSSVVLHTPNNPALTFPDDDIDLVVPKGALLALDFPQWLPPDPSMAISLNTVFGFNFKHVSRSYVGTSVVKANPIVSPLQMYGSVGFVHQKRWGLCLSLADSADSTIKDSGEAERLVSDDKVSVVNPPSLDDESGSQNSVITNGSMVFSNPEQEASSSPNLQSTTRKVSLTAKERLRAARVLSRYAESKPSKSDMGSKVLDAMRESDKGKKKSRLPEAPTNLFDDSKRGLPKPGLTFQFPGGNDLLVIIFSFVFISTVMFTTTYIVWKVGAIHFNEY</sequence>
<keyword evidence="2" id="KW-0472">Membrane</keyword>
<dbReference type="PANTHER" id="PTHR37233:SF2">
    <property type="entry name" value="TRANSMEMBRANE PROTEIN"/>
    <property type="match status" value="1"/>
</dbReference>
<name>A0ABR2G2K6_9ROSI</name>
<dbReference type="PANTHER" id="PTHR37233">
    <property type="entry name" value="TRANSMEMBRANE PROTEIN"/>
    <property type="match status" value="1"/>
</dbReference>
<dbReference type="Proteomes" id="UP001472677">
    <property type="component" value="Unassembled WGS sequence"/>
</dbReference>
<keyword evidence="2" id="KW-1133">Transmembrane helix</keyword>
<keyword evidence="2" id="KW-0812">Transmembrane</keyword>
<reference evidence="3 4" key="1">
    <citation type="journal article" date="2024" name="G3 (Bethesda)">
        <title>Genome assembly of Hibiscus sabdariffa L. provides insights into metabolisms of medicinal natural products.</title>
        <authorList>
            <person name="Kim T."/>
        </authorList>
    </citation>
    <scope>NUCLEOTIDE SEQUENCE [LARGE SCALE GENOMIC DNA]</scope>
    <source>
        <strain evidence="3">TK-2024</strain>
        <tissue evidence="3">Old leaves</tissue>
    </source>
</reference>
<evidence type="ECO:0000313" key="4">
    <source>
        <dbReference type="Proteomes" id="UP001472677"/>
    </source>
</evidence>
<keyword evidence="4" id="KW-1185">Reference proteome</keyword>
<evidence type="ECO:0000256" key="1">
    <source>
        <dbReference type="SAM" id="MobiDB-lite"/>
    </source>
</evidence>
<dbReference type="EMBL" id="JBBPBM010000003">
    <property type="protein sequence ID" value="KAK8593203.1"/>
    <property type="molecule type" value="Genomic_DNA"/>
</dbReference>
<protein>
    <submittedName>
        <fullName evidence="3">Uncharacterized protein</fullName>
    </submittedName>
</protein>